<dbReference type="EMBL" id="MLJW01000009">
    <property type="protein sequence ID" value="OIR15646.1"/>
    <property type="molecule type" value="Genomic_DNA"/>
</dbReference>
<evidence type="ECO:0000313" key="1">
    <source>
        <dbReference type="EMBL" id="OIR15646.1"/>
    </source>
</evidence>
<reference evidence="1" key="1">
    <citation type="submission" date="2016-10" db="EMBL/GenBank/DDBJ databases">
        <title>Sequence of Gallionella enrichment culture.</title>
        <authorList>
            <person name="Poehlein A."/>
            <person name="Muehling M."/>
            <person name="Daniel R."/>
        </authorList>
    </citation>
    <scope>NUCLEOTIDE SEQUENCE</scope>
</reference>
<protein>
    <submittedName>
        <fullName evidence="1">Uncharacterized protein</fullName>
    </submittedName>
</protein>
<gene>
    <name evidence="1" type="ORF">GALL_39700</name>
</gene>
<dbReference type="AlphaFoldDB" id="A0A1J5TU75"/>
<comment type="caution">
    <text evidence="1">The sequence shown here is derived from an EMBL/GenBank/DDBJ whole genome shotgun (WGS) entry which is preliminary data.</text>
</comment>
<organism evidence="1">
    <name type="scientific">mine drainage metagenome</name>
    <dbReference type="NCBI Taxonomy" id="410659"/>
    <lineage>
        <taxon>unclassified sequences</taxon>
        <taxon>metagenomes</taxon>
        <taxon>ecological metagenomes</taxon>
    </lineage>
</organism>
<accession>A0A1J5TU75</accession>
<name>A0A1J5TU75_9ZZZZ</name>
<proteinExistence type="predicted"/>
<sequence length="98" mass="10778">MPSKTPVDKFIVNLVFKAEPTFLNLIANNKFGISKHIARQIDLIQSATALFNRVLISTTIIQGLLTNRLNIQNTHVVINAKCGNNSIEEKNASNNTGC</sequence>